<protein>
    <submittedName>
        <fullName evidence="1">Uncharacterized protein</fullName>
    </submittedName>
</protein>
<accession>A0A1R3GY67</accession>
<organism evidence="1 2">
    <name type="scientific">Corchorus olitorius</name>
    <dbReference type="NCBI Taxonomy" id="93759"/>
    <lineage>
        <taxon>Eukaryota</taxon>
        <taxon>Viridiplantae</taxon>
        <taxon>Streptophyta</taxon>
        <taxon>Embryophyta</taxon>
        <taxon>Tracheophyta</taxon>
        <taxon>Spermatophyta</taxon>
        <taxon>Magnoliopsida</taxon>
        <taxon>eudicotyledons</taxon>
        <taxon>Gunneridae</taxon>
        <taxon>Pentapetalae</taxon>
        <taxon>rosids</taxon>
        <taxon>malvids</taxon>
        <taxon>Malvales</taxon>
        <taxon>Malvaceae</taxon>
        <taxon>Grewioideae</taxon>
        <taxon>Apeibeae</taxon>
        <taxon>Corchorus</taxon>
    </lineage>
</organism>
<reference evidence="2" key="1">
    <citation type="submission" date="2013-09" db="EMBL/GenBank/DDBJ databases">
        <title>Corchorus olitorius genome sequencing.</title>
        <authorList>
            <person name="Alam M."/>
            <person name="Haque M.S."/>
            <person name="Islam M.S."/>
            <person name="Emdad E.M."/>
            <person name="Islam M.M."/>
            <person name="Ahmed B."/>
            <person name="Halim A."/>
            <person name="Hossen Q.M.M."/>
            <person name="Hossain M.Z."/>
            <person name="Ahmed R."/>
            <person name="Khan M.M."/>
            <person name="Islam R."/>
            <person name="Rashid M.M."/>
            <person name="Khan S.A."/>
            <person name="Rahman M.S."/>
            <person name="Alam M."/>
            <person name="Yahiya A.S."/>
            <person name="Khan M.S."/>
            <person name="Azam M.S."/>
            <person name="Haque T."/>
            <person name="Lashkar M.Z.H."/>
            <person name="Akhand A.I."/>
            <person name="Morshed G."/>
            <person name="Roy S."/>
            <person name="Uddin K.S."/>
            <person name="Rabeya T."/>
            <person name="Hossain A.S."/>
            <person name="Chowdhury A."/>
            <person name="Snigdha A.R."/>
            <person name="Mortoza M.S."/>
            <person name="Matin S.A."/>
            <person name="Hoque S.M.E."/>
            <person name="Islam M.K."/>
            <person name="Roy D.K."/>
            <person name="Haider R."/>
            <person name="Moosa M.M."/>
            <person name="Elias S.M."/>
            <person name="Hasan A.M."/>
            <person name="Jahan S."/>
            <person name="Shafiuddin M."/>
            <person name="Mahmood N."/>
            <person name="Shommy N.S."/>
        </authorList>
    </citation>
    <scope>NUCLEOTIDE SEQUENCE [LARGE SCALE GENOMIC DNA]</scope>
    <source>
        <strain evidence="2">cv. O-4</strain>
    </source>
</reference>
<evidence type="ECO:0000313" key="1">
    <source>
        <dbReference type="EMBL" id="OMO62961.1"/>
    </source>
</evidence>
<dbReference type="Proteomes" id="UP000187203">
    <property type="component" value="Unassembled WGS sequence"/>
</dbReference>
<name>A0A1R3GY67_9ROSI</name>
<dbReference type="AlphaFoldDB" id="A0A1R3GY67"/>
<evidence type="ECO:0000313" key="2">
    <source>
        <dbReference type="Proteomes" id="UP000187203"/>
    </source>
</evidence>
<keyword evidence="2" id="KW-1185">Reference proteome</keyword>
<comment type="caution">
    <text evidence="1">The sequence shown here is derived from an EMBL/GenBank/DDBJ whole genome shotgun (WGS) entry which is preliminary data.</text>
</comment>
<sequence length="214" mass="23766">MDSLTLGLQDLSMKPTWLNLIGNSSIMKMLLGFICLELSTWFIKDVPITNLLCVKESVLVVTLFQKASDGCKISFWFDCWTDFGILMNHFISPLSADELMLLVSNVITEDVRENHLTTSFVLAQLPSVFGIFSNLLWTLQTSPSLIGLPLIDQSFRSFGSIPKSATLNVLADTLGVVYPRMVTSMNNSLYDNVIEPQTATGLVNPFVNMATLLF</sequence>
<dbReference type="EMBL" id="AWUE01021227">
    <property type="protein sequence ID" value="OMO62961.1"/>
    <property type="molecule type" value="Genomic_DNA"/>
</dbReference>
<gene>
    <name evidence="1" type="ORF">COLO4_32788</name>
</gene>
<proteinExistence type="predicted"/>